<dbReference type="InterPro" id="IPR013786">
    <property type="entry name" value="AcylCoA_DH/ox_N"/>
</dbReference>
<feature type="domain" description="Acyl-CoA oxidase/dehydrogenase middle" evidence="7">
    <location>
        <begin position="123"/>
        <end position="207"/>
    </location>
</feature>
<name>A0A7Y9IUR7_9BURK</name>
<dbReference type="RefSeq" id="WP_179587158.1">
    <property type="nucleotide sequence ID" value="NZ_JACBYR010000001.1"/>
</dbReference>
<dbReference type="CDD" id="cd00567">
    <property type="entry name" value="ACAD"/>
    <property type="match status" value="1"/>
</dbReference>
<dbReference type="GO" id="GO:0003995">
    <property type="term" value="F:acyl-CoA dehydrogenase activity"/>
    <property type="evidence" value="ECO:0007669"/>
    <property type="project" value="TreeGrafter"/>
</dbReference>
<dbReference type="Pfam" id="PF02771">
    <property type="entry name" value="Acyl-CoA_dh_N"/>
    <property type="match status" value="1"/>
</dbReference>
<dbReference type="SUPFAM" id="SSF47203">
    <property type="entry name" value="Acyl-CoA dehydrogenase C-terminal domain-like"/>
    <property type="match status" value="1"/>
</dbReference>
<comment type="caution">
    <text evidence="9">The sequence shown here is derived from an EMBL/GenBank/DDBJ whole genome shotgun (WGS) entry which is preliminary data.</text>
</comment>
<keyword evidence="3" id="KW-0285">Flavoprotein</keyword>
<dbReference type="PANTHER" id="PTHR43884:SF20">
    <property type="entry name" value="ACYL-COA DEHYDROGENASE FADE28"/>
    <property type="match status" value="1"/>
</dbReference>
<dbReference type="InterPro" id="IPR009075">
    <property type="entry name" value="AcylCo_DH/oxidase_C"/>
</dbReference>
<keyword evidence="5" id="KW-0560">Oxidoreductase</keyword>
<dbReference type="Pfam" id="PF02770">
    <property type="entry name" value="Acyl-CoA_dh_M"/>
    <property type="match status" value="1"/>
</dbReference>
<evidence type="ECO:0000256" key="2">
    <source>
        <dbReference type="ARBA" id="ARBA00009347"/>
    </source>
</evidence>
<dbReference type="Gene3D" id="1.10.540.10">
    <property type="entry name" value="Acyl-CoA dehydrogenase/oxidase, N-terminal domain"/>
    <property type="match status" value="1"/>
</dbReference>
<proteinExistence type="inferred from homology"/>
<reference evidence="9 10" key="1">
    <citation type="submission" date="2020-07" db="EMBL/GenBank/DDBJ databases">
        <title>Genomic Encyclopedia of Type Strains, Phase IV (KMG-V): Genome sequencing to study the core and pangenomes of soil and plant-associated prokaryotes.</title>
        <authorList>
            <person name="Whitman W."/>
        </authorList>
    </citation>
    <scope>NUCLEOTIDE SEQUENCE [LARGE SCALE GENOMIC DNA]</scope>
    <source>
        <strain evidence="9 10">SAS40</strain>
    </source>
</reference>
<dbReference type="Gene3D" id="1.20.140.10">
    <property type="entry name" value="Butyryl-CoA Dehydrogenase, subunit A, domain 3"/>
    <property type="match status" value="1"/>
</dbReference>
<evidence type="ECO:0000256" key="5">
    <source>
        <dbReference type="ARBA" id="ARBA00023002"/>
    </source>
</evidence>
<dbReference type="Gene3D" id="2.40.110.10">
    <property type="entry name" value="Butyryl-CoA Dehydrogenase, subunit A, domain 2"/>
    <property type="match status" value="1"/>
</dbReference>
<comment type="cofactor">
    <cofactor evidence="1">
        <name>FAD</name>
        <dbReference type="ChEBI" id="CHEBI:57692"/>
    </cofactor>
</comment>
<evidence type="ECO:0000313" key="9">
    <source>
        <dbReference type="EMBL" id="NYE83472.1"/>
    </source>
</evidence>
<evidence type="ECO:0000313" key="10">
    <source>
        <dbReference type="Proteomes" id="UP000542125"/>
    </source>
</evidence>
<dbReference type="SUPFAM" id="SSF56645">
    <property type="entry name" value="Acyl-CoA dehydrogenase NM domain-like"/>
    <property type="match status" value="1"/>
</dbReference>
<dbReference type="InterPro" id="IPR009100">
    <property type="entry name" value="AcylCoA_DH/oxidase_NM_dom_sf"/>
</dbReference>
<feature type="domain" description="Acyl-CoA dehydrogenase/oxidase N-terminal" evidence="8">
    <location>
        <begin position="6"/>
        <end position="117"/>
    </location>
</feature>
<organism evidence="9 10">
    <name type="scientific">Pigmentiphaga litoralis</name>
    <dbReference type="NCBI Taxonomy" id="516702"/>
    <lineage>
        <taxon>Bacteria</taxon>
        <taxon>Pseudomonadati</taxon>
        <taxon>Pseudomonadota</taxon>
        <taxon>Betaproteobacteria</taxon>
        <taxon>Burkholderiales</taxon>
        <taxon>Alcaligenaceae</taxon>
        <taxon>Pigmentiphaga</taxon>
    </lineage>
</organism>
<keyword evidence="10" id="KW-1185">Reference proteome</keyword>
<dbReference type="Pfam" id="PF00441">
    <property type="entry name" value="Acyl-CoA_dh_1"/>
    <property type="match status" value="1"/>
</dbReference>
<comment type="similarity">
    <text evidence="2">Belongs to the acyl-CoA dehydrogenase family.</text>
</comment>
<evidence type="ECO:0000256" key="3">
    <source>
        <dbReference type="ARBA" id="ARBA00022630"/>
    </source>
</evidence>
<feature type="domain" description="Acyl-CoA dehydrogenase/oxidase C-terminal" evidence="6">
    <location>
        <begin position="227"/>
        <end position="368"/>
    </location>
</feature>
<gene>
    <name evidence="9" type="ORF">FHW18_002743</name>
</gene>
<evidence type="ECO:0000259" key="8">
    <source>
        <dbReference type="Pfam" id="PF02771"/>
    </source>
</evidence>
<dbReference type="Proteomes" id="UP000542125">
    <property type="component" value="Unassembled WGS sequence"/>
</dbReference>
<evidence type="ECO:0000259" key="6">
    <source>
        <dbReference type="Pfam" id="PF00441"/>
    </source>
</evidence>
<dbReference type="EMBL" id="JACBYR010000001">
    <property type="protein sequence ID" value="NYE83472.1"/>
    <property type="molecule type" value="Genomic_DNA"/>
</dbReference>
<dbReference type="AlphaFoldDB" id="A0A7Y9IUR7"/>
<keyword evidence="4" id="KW-0274">FAD</keyword>
<dbReference type="InterPro" id="IPR037069">
    <property type="entry name" value="AcylCoA_DH/ox_N_sf"/>
</dbReference>
<dbReference type="InterPro" id="IPR036250">
    <property type="entry name" value="AcylCo_DH-like_C"/>
</dbReference>
<dbReference type="InterPro" id="IPR046373">
    <property type="entry name" value="Acyl-CoA_Oxase/DH_mid-dom_sf"/>
</dbReference>
<accession>A0A7Y9IUR7</accession>
<evidence type="ECO:0000256" key="1">
    <source>
        <dbReference type="ARBA" id="ARBA00001974"/>
    </source>
</evidence>
<dbReference type="GO" id="GO:0050660">
    <property type="term" value="F:flavin adenine dinucleotide binding"/>
    <property type="evidence" value="ECO:0007669"/>
    <property type="project" value="InterPro"/>
</dbReference>
<dbReference type="PANTHER" id="PTHR43884">
    <property type="entry name" value="ACYL-COA DEHYDROGENASE"/>
    <property type="match status" value="1"/>
</dbReference>
<protein>
    <recommendedName>
        <fullName evidence="11">Acyl-CoA dehydrogenase</fullName>
    </recommendedName>
</protein>
<sequence>MDFVLSEEQRMLADSLRRRVGEFWTLSRRRRARTDAALDASAWSALADLGVLGLTISPDHDGFGEDPASLLPVHVELGRGLVAEPVIPSAVIAATVLARSGNEDAQAQWLPAIASGEAILTLAYLEPGRRYAVRPASTQATRGASGWVLDGEKSAVWHGGAATAWIVSAADEAGATLLLMVPRDAAGVTVLDTPTLDATRAARLTFTGVQLDDSAVLARGDAADAAIEAGLHWGIAALCAQAAGAMEQLLAMTVDYLRTRKQFNQPLAAFQALQHKLADMAIAKELALSMAYVAVAALTEPDAAERRRRISPAKIEAARAGRLVGQLAVQLHGGMGMTDELEVGDYFKRLTAVDVVLGDTAYHYAQMAALPLNVSDLERAA</sequence>
<evidence type="ECO:0000256" key="4">
    <source>
        <dbReference type="ARBA" id="ARBA00022827"/>
    </source>
</evidence>
<dbReference type="InterPro" id="IPR006091">
    <property type="entry name" value="Acyl-CoA_Oxase/DH_mid-dom"/>
</dbReference>
<evidence type="ECO:0000259" key="7">
    <source>
        <dbReference type="Pfam" id="PF02770"/>
    </source>
</evidence>
<evidence type="ECO:0008006" key="11">
    <source>
        <dbReference type="Google" id="ProtNLM"/>
    </source>
</evidence>